<dbReference type="Gene3D" id="1.10.287.1260">
    <property type="match status" value="1"/>
</dbReference>
<accession>A0A098VN95</accession>
<feature type="region of interest" description="Disordered" evidence="1">
    <location>
        <begin position="49"/>
        <end position="69"/>
    </location>
</feature>
<proteinExistence type="predicted"/>
<dbReference type="OrthoDB" id="10036188at2759"/>
<comment type="caution">
    <text evidence="3">The sequence shown here is derived from an EMBL/GenBank/DDBJ whole genome shotgun (WGS) entry which is preliminary data.</text>
</comment>
<dbReference type="InterPro" id="IPR010920">
    <property type="entry name" value="LSM_dom_sf"/>
</dbReference>
<keyword evidence="4" id="KW-1185">Reference proteome</keyword>
<dbReference type="GO" id="GO:0008381">
    <property type="term" value="F:mechanosensitive monoatomic ion channel activity"/>
    <property type="evidence" value="ECO:0007669"/>
    <property type="project" value="InterPro"/>
</dbReference>
<name>A0A098VN95_9MICR</name>
<feature type="domain" description="Mechanosensitive ion channel MscS" evidence="2">
    <location>
        <begin position="138"/>
        <end position="197"/>
    </location>
</feature>
<dbReference type="Pfam" id="PF00924">
    <property type="entry name" value="MS_channel_2nd"/>
    <property type="match status" value="1"/>
</dbReference>
<dbReference type="GeneID" id="25260569"/>
<dbReference type="SUPFAM" id="SSF50182">
    <property type="entry name" value="Sm-like ribonucleoproteins"/>
    <property type="match status" value="1"/>
</dbReference>
<dbReference type="PANTHER" id="PTHR30221">
    <property type="entry name" value="SMALL-CONDUCTANCE MECHANOSENSITIVE CHANNEL"/>
    <property type="match status" value="1"/>
</dbReference>
<evidence type="ECO:0000259" key="2">
    <source>
        <dbReference type="Pfam" id="PF00924"/>
    </source>
</evidence>
<organism evidence="3 4">
    <name type="scientific">Mitosporidium daphniae</name>
    <dbReference type="NCBI Taxonomy" id="1485682"/>
    <lineage>
        <taxon>Eukaryota</taxon>
        <taxon>Fungi</taxon>
        <taxon>Fungi incertae sedis</taxon>
        <taxon>Microsporidia</taxon>
        <taxon>Mitosporidium</taxon>
    </lineage>
</organism>
<dbReference type="HOGENOM" id="CLU_860761_0_0_1"/>
<dbReference type="SUPFAM" id="SSF82861">
    <property type="entry name" value="Mechanosensitive channel protein MscS (YggB), transmembrane region"/>
    <property type="match status" value="1"/>
</dbReference>
<dbReference type="RefSeq" id="XP_013236979.1">
    <property type="nucleotide sequence ID" value="XM_013381525.1"/>
</dbReference>
<evidence type="ECO:0000256" key="1">
    <source>
        <dbReference type="SAM" id="MobiDB-lite"/>
    </source>
</evidence>
<sequence>MRQCGGHLQVSSPFQNKSHHLGGRYSPLGGFCTQHFIRSYCWRFFKRSSPPTESPDHLGDTKPKGSRLALGPPIERLIIRSRMTADTDLARLASKTIAALTYGFLGVTVMGTLGIDTTPIITGIGVTGFTIGFALKEIATNFLSGVLLMFEKPFEKGCHLKIHGGGGGIEGTVTAIDLRHVHLKLENSEAIVLVPSSVVYKFQFRDQLDSLLNGYQKAPVYLDAKRDIAIWLVDVLKSFLRGIHGETKDTQHIRNRSSGGGFVLPAFRHLTFSFNLGIKFRSLIPSRLSLAKFVSHEELDNASGKPPIHWQTFQKPNLSKIYG</sequence>
<gene>
    <name evidence="3" type="ORF">DI09_66p160</name>
</gene>
<dbReference type="InterPro" id="IPR045275">
    <property type="entry name" value="MscS_archaea/bacteria_type"/>
</dbReference>
<evidence type="ECO:0000313" key="3">
    <source>
        <dbReference type="EMBL" id="KGG50552.1"/>
    </source>
</evidence>
<reference evidence="3 4" key="1">
    <citation type="submission" date="2014-04" db="EMBL/GenBank/DDBJ databases">
        <title>A new species of microsporidia sheds light on the evolution of extreme parasitism.</title>
        <authorList>
            <person name="Haag K.L."/>
            <person name="James T.Y."/>
            <person name="Larsson R."/>
            <person name="Schaer T.M."/>
            <person name="Refardt D."/>
            <person name="Pombert J.-F."/>
            <person name="Ebert D."/>
        </authorList>
    </citation>
    <scope>NUCLEOTIDE SEQUENCE [LARGE SCALE GENOMIC DNA]</scope>
    <source>
        <strain evidence="3 4">UGP3</strain>
        <tissue evidence="3">Spores</tissue>
    </source>
</reference>
<dbReference type="AlphaFoldDB" id="A0A098VN95"/>
<protein>
    <recommendedName>
        <fullName evidence="2">Mechanosensitive ion channel MscS domain-containing protein</fullName>
    </recommendedName>
</protein>
<dbReference type="InterPro" id="IPR006685">
    <property type="entry name" value="MscS_channel_2nd"/>
</dbReference>
<dbReference type="InterPro" id="IPR011014">
    <property type="entry name" value="MscS_channel_TM-2"/>
</dbReference>
<dbReference type="PANTHER" id="PTHR30221:SF1">
    <property type="entry name" value="SMALL-CONDUCTANCE MECHANOSENSITIVE CHANNEL"/>
    <property type="match status" value="1"/>
</dbReference>
<dbReference type="VEuPathDB" id="MicrosporidiaDB:DI09_66p160"/>
<dbReference type="EMBL" id="JMKJ01000575">
    <property type="protein sequence ID" value="KGG50552.1"/>
    <property type="molecule type" value="Genomic_DNA"/>
</dbReference>
<feature type="compositionally biased region" description="Basic and acidic residues" evidence="1">
    <location>
        <begin position="54"/>
        <end position="63"/>
    </location>
</feature>
<evidence type="ECO:0000313" key="4">
    <source>
        <dbReference type="Proteomes" id="UP000029725"/>
    </source>
</evidence>
<dbReference type="GO" id="GO:0016020">
    <property type="term" value="C:membrane"/>
    <property type="evidence" value="ECO:0007669"/>
    <property type="project" value="InterPro"/>
</dbReference>
<dbReference type="Proteomes" id="UP000029725">
    <property type="component" value="Unassembled WGS sequence"/>
</dbReference>